<dbReference type="EMBL" id="JAKIKT010000001">
    <property type="protein sequence ID" value="MCL2912476.1"/>
    <property type="molecule type" value="Genomic_DNA"/>
</dbReference>
<feature type="compositionally biased region" description="Basic and acidic residues" evidence="1">
    <location>
        <begin position="117"/>
        <end position="126"/>
    </location>
</feature>
<reference evidence="3 4" key="1">
    <citation type="submission" date="2022-01" db="EMBL/GenBank/DDBJ databases">
        <title>Whole genome-based taxonomy of the Shewanellaceae.</title>
        <authorList>
            <person name="Martin-Rodriguez A.J."/>
        </authorList>
    </citation>
    <scope>NUCLEOTIDE SEQUENCE [LARGE SCALE GENOMIC DNA]</scope>
    <source>
        <strain evidence="3 4">DSM 21332</strain>
    </source>
</reference>
<evidence type="ECO:0000256" key="1">
    <source>
        <dbReference type="SAM" id="MobiDB-lite"/>
    </source>
</evidence>
<name>A0ABT0N222_9GAMM</name>
<protein>
    <submittedName>
        <fullName evidence="3">S41 family peptidase</fullName>
    </submittedName>
</protein>
<dbReference type="Pfam" id="PF03572">
    <property type="entry name" value="Peptidase_S41"/>
    <property type="match status" value="1"/>
</dbReference>
<sequence length="384" mass="41866">MKRLAQTFLSSTLLLLTACNSTPPSPALSSAAVQCQQDLAFLPGFLLTNDTGATEHLAQKGQLHFDTAMSTALTQAETIGQLQECHPIIKTYLKAWRKGHLGLSTLIEPLPAPEPEPGDKPEGKHATAAEISYSPQLEPLSKETLLLTVPTFNWQYADELKQLLVTESETLKATPNWILDVRRNGGGSDSTYRPLLDLILTDQYIVTGAEFLATPENAKAQQAICAKMGNDPDCIAFVTPLVEAMAGVEPGSYVLPQGATATSYWTPENPGYSPDRVVVLIDEECGSSCEQFLLAVRQGMNVKLAGRSSYGALDYSNMRGKLLPSGAFELYYATSRSMRLPHQPVDITGIIPDIYLAPAEGEDAARNEVIMMQRWLETGSFERE</sequence>
<dbReference type="PROSITE" id="PS51257">
    <property type="entry name" value="PROKAR_LIPOPROTEIN"/>
    <property type="match status" value="1"/>
</dbReference>
<proteinExistence type="predicted"/>
<evidence type="ECO:0000259" key="2">
    <source>
        <dbReference type="Pfam" id="PF03572"/>
    </source>
</evidence>
<gene>
    <name evidence="3" type="ORF">L2725_01540</name>
</gene>
<feature type="region of interest" description="Disordered" evidence="1">
    <location>
        <begin position="107"/>
        <end position="126"/>
    </location>
</feature>
<keyword evidence="4" id="KW-1185">Reference proteome</keyword>
<dbReference type="InterPro" id="IPR029045">
    <property type="entry name" value="ClpP/crotonase-like_dom_sf"/>
</dbReference>
<evidence type="ECO:0000313" key="3">
    <source>
        <dbReference type="EMBL" id="MCL2912476.1"/>
    </source>
</evidence>
<accession>A0ABT0N222</accession>
<dbReference type="Proteomes" id="UP001202831">
    <property type="component" value="Unassembled WGS sequence"/>
</dbReference>
<dbReference type="Gene3D" id="3.90.226.10">
    <property type="entry name" value="2-enoyl-CoA Hydratase, Chain A, domain 1"/>
    <property type="match status" value="1"/>
</dbReference>
<evidence type="ECO:0000313" key="4">
    <source>
        <dbReference type="Proteomes" id="UP001202831"/>
    </source>
</evidence>
<comment type="caution">
    <text evidence="3">The sequence shown here is derived from an EMBL/GenBank/DDBJ whole genome shotgun (WGS) entry which is preliminary data.</text>
</comment>
<dbReference type="SUPFAM" id="SSF52096">
    <property type="entry name" value="ClpP/crotonase"/>
    <property type="match status" value="1"/>
</dbReference>
<dbReference type="InterPro" id="IPR005151">
    <property type="entry name" value="Tail-specific_protease"/>
</dbReference>
<dbReference type="RefSeq" id="WP_249247302.1">
    <property type="nucleotide sequence ID" value="NZ_JAKIKT010000001.1"/>
</dbReference>
<organism evidence="3 4">
    <name type="scientific">Shewanella corallii</name>
    <dbReference type="NCBI Taxonomy" id="560080"/>
    <lineage>
        <taxon>Bacteria</taxon>
        <taxon>Pseudomonadati</taxon>
        <taxon>Pseudomonadota</taxon>
        <taxon>Gammaproteobacteria</taxon>
        <taxon>Alteromonadales</taxon>
        <taxon>Shewanellaceae</taxon>
        <taxon>Shewanella</taxon>
    </lineage>
</organism>
<feature type="domain" description="Tail specific protease" evidence="2">
    <location>
        <begin position="146"/>
        <end position="355"/>
    </location>
</feature>